<dbReference type="PANTHER" id="PTHR11614">
    <property type="entry name" value="PHOSPHOLIPASE-RELATED"/>
    <property type="match status" value="1"/>
</dbReference>
<dbReference type="InterPro" id="IPR022742">
    <property type="entry name" value="Hydrolase_4"/>
</dbReference>
<dbReference type="STRING" id="407234.SAMN05421795_107118"/>
<name>A0A1N7MGX6_9RHOB</name>
<dbReference type="EMBL" id="FTOM01000007">
    <property type="protein sequence ID" value="SIS85396.1"/>
    <property type="molecule type" value="Genomic_DNA"/>
</dbReference>
<dbReference type="InterPro" id="IPR029058">
    <property type="entry name" value="AB_hydrolase_fold"/>
</dbReference>
<protein>
    <submittedName>
        <fullName evidence="2">Lysophospholipase</fullName>
    </submittedName>
</protein>
<dbReference type="AlphaFoldDB" id="A0A1N7MGX6"/>
<dbReference type="OrthoDB" id="9788260at2"/>
<sequence>MRSRAPERGAPFHAAMSMGPPGAEGWWLWAADGVRLRAVHWHKAAAKGTVILFTGRTEYCEKYGPAAAALAHEGYGTVTLDWRGQGLSDRLLDDPLRGHIEDFADYQRDVAALMAAAEAMHLKPPFFLLAHSMGGTIGLRALHRGVLPVRAAAFSAPMWGIKLPLGLGKVAPVLAANLLRMGLGGAYAPMTGPVTYVLRAPFHDNMLTRDPAMWAFLIRHLAEEPGINIAGPTLAWVDAGLRECAQLMEKAAPDLPALASLGTHERIVEPGPIRDLMARWPKGRLIETEGVEHEIMMDRPETRARFFEAVTGLFDAHLN</sequence>
<feature type="domain" description="Serine aminopeptidase S33" evidence="1">
    <location>
        <begin position="45"/>
        <end position="299"/>
    </location>
</feature>
<proteinExistence type="predicted"/>
<dbReference type="RefSeq" id="WP_076366853.1">
    <property type="nucleotide sequence ID" value="NZ_OBMN01000007.1"/>
</dbReference>
<dbReference type="Pfam" id="PF12146">
    <property type="entry name" value="Hydrolase_4"/>
    <property type="match status" value="1"/>
</dbReference>
<accession>A0A1N7MGX6</accession>
<evidence type="ECO:0000313" key="2">
    <source>
        <dbReference type="EMBL" id="SIS85396.1"/>
    </source>
</evidence>
<dbReference type="Proteomes" id="UP000186098">
    <property type="component" value="Unassembled WGS sequence"/>
</dbReference>
<keyword evidence="3" id="KW-1185">Reference proteome</keyword>
<dbReference type="Gene3D" id="3.40.50.1820">
    <property type="entry name" value="alpha/beta hydrolase"/>
    <property type="match status" value="1"/>
</dbReference>
<organism evidence="2 3">
    <name type="scientific">Phaeovulum vinaykumarii</name>
    <dbReference type="NCBI Taxonomy" id="407234"/>
    <lineage>
        <taxon>Bacteria</taxon>
        <taxon>Pseudomonadati</taxon>
        <taxon>Pseudomonadota</taxon>
        <taxon>Alphaproteobacteria</taxon>
        <taxon>Rhodobacterales</taxon>
        <taxon>Paracoccaceae</taxon>
        <taxon>Phaeovulum</taxon>
    </lineage>
</organism>
<evidence type="ECO:0000313" key="3">
    <source>
        <dbReference type="Proteomes" id="UP000186098"/>
    </source>
</evidence>
<evidence type="ECO:0000259" key="1">
    <source>
        <dbReference type="Pfam" id="PF12146"/>
    </source>
</evidence>
<dbReference type="SUPFAM" id="SSF53474">
    <property type="entry name" value="alpha/beta-Hydrolases"/>
    <property type="match status" value="1"/>
</dbReference>
<gene>
    <name evidence="2" type="ORF">SAMN05421795_107118</name>
</gene>
<dbReference type="InterPro" id="IPR051044">
    <property type="entry name" value="MAG_DAG_Lipase"/>
</dbReference>
<reference evidence="3" key="1">
    <citation type="submission" date="2017-01" db="EMBL/GenBank/DDBJ databases">
        <authorList>
            <person name="Varghese N."/>
            <person name="Submissions S."/>
        </authorList>
    </citation>
    <scope>NUCLEOTIDE SEQUENCE [LARGE SCALE GENOMIC DNA]</scope>
    <source>
        <strain evidence="3">DSM 18714</strain>
    </source>
</reference>